<feature type="transmembrane region" description="Helical" evidence="6">
    <location>
        <begin position="317"/>
        <end position="336"/>
    </location>
</feature>
<feature type="transmembrane region" description="Helical" evidence="6">
    <location>
        <begin position="173"/>
        <end position="196"/>
    </location>
</feature>
<feature type="transmembrane region" description="Helical" evidence="6">
    <location>
        <begin position="342"/>
        <end position="363"/>
    </location>
</feature>
<evidence type="ECO:0000256" key="6">
    <source>
        <dbReference type="SAM" id="Phobius"/>
    </source>
</evidence>
<protein>
    <submittedName>
        <fullName evidence="7">AI-2E family transporter</fullName>
    </submittedName>
</protein>
<accession>A0A537IXF9</accession>
<dbReference type="GO" id="GO:0055085">
    <property type="term" value="P:transmembrane transport"/>
    <property type="evidence" value="ECO:0007669"/>
    <property type="project" value="TreeGrafter"/>
</dbReference>
<feature type="transmembrane region" description="Helical" evidence="6">
    <location>
        <begin position="280"/>
        <end position="305"/>
    </location>
</feature>
<dbReference type="Pfam" id="PF01594">
    <property type="entry name" value="AI-2E_transport"/>
    <property type="match status" value="1"/>
</dbReference>
<evidence type="ECO:0000256" key="1">
    <source>
        <dbReference type="ARBA" id="ARBA00004141"/>
    </source>
</evidence>
<proteinExistence type="inferred from homology"/>
<comment type="subcellular location">
    <subcellularLocation>
        <location evidence="1">Membrane</location>
        <topology evidence="1">Multi-pass membrane protein</topology>
    </subcellularLocation>
</comment>
<feature type="transmembrane region" description="Helical" evidence="6">
    <location>
        <begin position="53"/>
        <end position="71"/>
    </location>
</feature>
<feature type="transmembrane region" description="Helical" evidence="6">
    <location>
        <begin position="236"/>
        <end position="260"/>
    </location>
</feature>
<dbReference type="GO" id="GO:0016020">
    <property type="term" value="C:membrane"/>
    <property type="evidence" value="ECO:0007669"/>
    <property type="project" value="UniProtKB-SubCell"/>
</dbReference>
<dbReference type="PANTHER" id="PTHR21716:SF62">
    <property type="entry name" value="TRANSPORT PROTEIN YDBI-RELATED"/>
    <property type="match status" value="1"/>
</dbReference>
<evidence type="ECO:0000256" key="4">
    <source>
        <dbReference type="ARBA" id="ARBA00022989"/>
    </source>
</evidence>
<comment type="similarity">
    <text evidence="2">Belongs to the autoinducer-2 exporter (AI-2E) (TC 2.A.86) family.</text>
</comment>
<dbReference type="EMBL" id="VBAP01000040">
    <property type="protein sequence ID" value="TMI75732.1"/>
    <property type="molecule type" value="Genomic_DNA"/>
</dbReference>
<gene>
    <name evidence="7" type="ORF">E6H05_05775</name>
</gene>
<reference evidence="7 8" key="1">
    <citation type="journal article" date="2019" name="Nat. Microbiol.">
        <title>Mediterranean grassland soil C-N compound turnover is dependent on rainfall and depth, and is mediated by genomically divergent microorganisms.</title>
        <authorList>
            <person name="Diamond S."/>
            <person name="Andeer P.F."/>
            <person name="Li Z."/>
            <person name="Crits-Christoph A."/>
            <person name="Burstein D."/>
            <person name="Anantharaman K."/>
            <person name="Lane K.R."/>
            <person name="Thomas B.C."/>
            <person name="Pan C."/>
            <person name="Northen T.R."/>
            <person name="Banfield J.F."/>
        </authorList>
    </citation>
    <scope>NUCLEOTIDE SEQUENCE [LARGE SCALE GENOMIC DNA]</scope>
    <source>
        <strain evidence="7">NP_8</strain>
    </source>
</reference>
<evidence type="ECO:0000256" key="2">
    <source>
        <dbReference type="ARBA" id="ARBA00009773"/>
    </source>
</evidence>
<dbReference type="InterPro" id="IPR002549">
    <property type="entry name" value="AI-2E-like"/>
</dbReference>
<keyword evidence="5 6" id="KW-0472">Membrane</keyword>
<keyword evidence="4 6" id="KW-1133">Transmembrane helix</keyword>
<dbReference type="PANTHER" id="PTHR21716">
    <property type="entry name" value="TRANSMEMBRANE PROTEIN"/>
    <property type="match status" value="1"/>
</dbReference>
<dbReference type="Proteomes" id="UP000318834">
    <property type="component" value="Unassembled WGS sequence"/>
</dbReference>
<comment type="caution">
    <text evidence="7">The sequence shown here is derived from an EMBL/GenBank/DDBJ whole genome shotgun (WGS) entry which is preliminary data.</text>
</comment>
<evidence type="ECO:0000256" key="5">
    <source>
        <dbReference type="ARBA" id="ARBA00023136"/>
    </source>
</evidence>
<keyword evidence="3 6" id="KW-0812">Transmembrane</keyword>
<evidence type="ECO:0000256" key="3">
    <source>
        <dbReference type="ARBA" id="ARBA00022692"/>
    </source>
</evidence>
<evidence type="ECO:0000313" key="7">
    <source>
        <dbReference type="EMBL" id="TMI75732.1"/>
    </source>
</evidence>
<name>A0A537IXF9_9BACT</name>
<feature type="transmembrane region" description="Helical" evidence="6">
    <location>
        <begin position="92"/>
        <end position="116"/>
    </location>
</feature>
<evidence type="ECO:0000313" key="8">
    <source>
        <dbReference type="Proteomes" id="UP000318834"/>
    </source>
</evidence>
<feature type="transmembrane region" description="Helical" evidence="6">
    <location>
        <begin position="26"/>
        <end position="47"/>
    </location>
</feature>
<sequence length="370" mass="39934">MNLSITAGAFPHRPESLHLMSPRTDLVLRTALVVITVLVIAGLAWLLIQIEEILLAILIAAILAAGVAPLVSRLQKIRWTRRGWQLSRIAAIVLVFLAIILVLLAVGALLVTPLVIETQQFIANFPERTTQLQTQLEGLHTKYPWLPDLAVFVQRLPQELSNLSRFFAPAAGVAFRFLGGVATVITVLFMAFYMLVEGPAIRSGFAALFPRRERAKMEDVLDQIGAKFGGWLRGQLLLGFIIGLAAWLLTSLIGLPYPVLLGIVAGITELVPMIGPTLGAIPAVFLALFQPPVKILFVIVGYAAIQQAESNFVVPRVMRSAVGLSPLLTILALVIGGKLLGIVGALLGVPVAAALQVVVGEIVRRFRPDE</sequence>
<dbReference type="AlphaFoldDB" id="A0A537IXF9"/>
<organism evidence="7 8">
    <name type="scientific">Candidatus Segetimicrobium genomatis</name>
    <dbReference type="NCBI Taxonomy" id="2569760"/>
    <lineage>
        <taxon>Bacteria</taxon>
        <taxon>Bacillati</taxon>
        <taxon>Candidatus Sysuimicrobiota</taxon>
        <taxon>Candidatus Sysuimicrobiia</taxon>
        <taxon>Candidatus Sysuimicrobiales</taxon>
        <taxon>Candidatus Segetimicrobiaceae</taxon>
        <taxon>Candidatus Segetimicrobium</taxon>
    </lineage>
</organism>